<keyword evidence="4" id="KW-0804">Transcription</keyword>
<dbReference type="InterPro" id="IPR036388">
    <property type="entry name" value="WH-like_DNA-bd_sf"/>
</dbReference>
<dbReference type="Proteomes" id="UP000295565">
    <property type="component" value="Unassembled WGS sequence"/>
</dbReference>
<evidence type="ECO:0000256" key="1">
    <source>
        <dbReference type="ARBA" id="ARBA00009437"/>
    </source>
</evidence>
<dbReference type="EMBL" id="SMGD01000002">
    <property type="protein sequence ID" value="TCK63299.1"/>
    <property type="molecule type" value="Genomic_DNA"/>
</dbReference>
<keyword evidence="3 6" id="KW-0238">DNA-binding</keyword>
<dbReference type="InterPro" id="IPR000847">
    <property type="entry name" value="LysR_HTH_N"/>
</dbReference>
<evidence type="ECO:0000256" key="4">
    <source>
        <dbReference type="ARBA" id="ARBA00023163"/>
    </source>
</evidence>
<dbReference type="GO" id="GO:0003700">
    <property type="term" value="F:DNA-binding transcription factor activity"/>
    <property type="evidence" value="ECO:0007669"/>
    <property type="project" value="InterPro"/>
</dbReference>
<keyword evidence="2" id="KW-0805">Transcription regulation</keyword>
<comment type="similarity">
    <text evidence="1">Belongs to the LysR transcriptional regulatory family.</text>
</comment>
<comment type="caution">
    <text evidence="6">The sequence shown here is derived from an EMBL/GenBank/DDBJ whole genome shotgun (WGS) entry which is preliminary data.</text>
</comment>
<evidence type="ECO:0000256" key="3">
    <source>
        <dbReference type="ARBA" id="ARBA00023125"/>
    </source>
</evidence>
<feature type="domain" description="HTH lysR-type" evidence="5">
    <location>
        <begin position="3"/>
        <end position="60"/>
    </location>
</feature>
<dbReference type="FunFam" id="1.10.10.10:FF:000001">
    <property type="entry name" value="LysR family transcriptional regulator"/>
    <property type="match status" value="1"/>
</dbReference>
<dbReference type="InterPro" id="IPR005119">
    <property type="entry name" value="LysR_subst-bd"/>
</dbReference>
<dbReference type="PRINTS" id="PR00039">
    <property type="entry name" value="HTHLYSR"/>
</dbReference>
<dbReference type="Gene3D" id="3.40.190.290">
    <property type="match status" value="1"/>
</dbReference>
<dbReference type="Pfam" id="PF00126">
    <property type="entry name" value="HTH_1"/>
    <property type="match status" value="1"/>
</dbReference>
<dbReference type="Gene3D" id="1.10.10.10">
    <property type="entry name" value="Winged helix-like DNA-binding domain superfamily/Winged helix DNA-binding domain"/>
    <property type="match status" value="1"/>
</dbReference>
<sequence length="294" mass="33158">MSFSLKQMAVFDAVAQFGSVSLAAEHLAMTQSAASMALAQLEQQLGHPLFERSGRRLILNAWGYWLRPRAKRLLHDATQIEQGFQGRHLLSGLLRMGISQTIAEVLLPALVCRLDELYPQLRLEPLVSNSEQVILRLLHHELELGVIEGRCDEPRIKSVHWCDDELVIVVGASHSLATQESVAMHELSALRWVLREPGSGTRETFTSSVSTHINKLNIWREFTHVPTIMALLESGQYASCLPKRIVLPRVKHGQLKILSVDELNISRQFHFVWRKDAGSNPLRDCLIEQAMLLV</sequence>
<dbReference type="OrthoDB" id="9808620at2"/>
<dbReference type="InterPro" id="IPR036390">
    <property type="entry name" value="WH_DNA-bd_sf"/>
</dbReference>
<reference evidence="6 7" key="1">
    <citation type="submission" date="2019-03" db="EMBL/GenBank/DDBJ databases">
        <title>Genomic Encyclopedia of Type Strains, Phase IV (KMG-IV): sequencing the most valuable type-strain genomes for metagenomic binning, comparative biology and taxonomic classification.</title>
        <authorList>
            <person name="Goeker M."/>
        </authorList>
    </citation>
    <scope>NUCLEOTIDE SEQUENCE [LARGE SCALE GENOMIC DNA]</scope>
    <source>
        <strain evidence="6 7">DSM 18577</strain>
    </source>
</reference>
<dbReference type="SUPFAM" id="SSF53850">
    <property type="entry name" value="Periplasmic binding protein-like II"/>
    <property type="match status" value="1"/>
</dbReference>
<evidence type="ECO:0000313" key="7">
    <source>
        <dbReference type="Proteomes" id="UP000295565"/>
    </source>
</evidence>
<dbReference type="PANTHER" id="PTHR30126:SF94">
    <property type="entry name" value="LYSR FAMILY TRANSCRIPTIONAL REGULATOR"/>
    <property type="match status" value="1"/>
</dbReference>
<gene>
    <name evidence="6" type="ORF">EV690_0184</name>
</gene>
<organism evidence="6 7">
    <name type="scientific">Celerinatantimonas diazotrophica</name>
    <dbReference type="NCBI Taxonomy" id="412034"/>
    <lineage>
        <taxon>Bacteria</taxon>
        <taxon>Pseudomonadati</taxon>
        <taxon>Pseudomonadota</taxon>
        <taxon>Gammaproteobacteria</taxon>
        <taxon>Celerinatantimonadaceae</taxon>
        <taxon>Celerinatantimonas</taxon>
    </lineage>
</organism>
<dbReference type="AlphaFoldDB" id="A0A4R1KIP8"/>
<dbReference type="GO" id="GO:0000976">
    <property type="term" value="F:transcription cis-regulatory region binding"/>
    <property type="evidence" value="ECO:0007669"/>
    <property type="project" value="TreeGrafter"/>
</dbReference>
<evidence type="ECO:0000259" key="5">
    <source>
        <dbReference type="PROSITE" id="PS50931"/>
    </source>
</evidence>
<dbReference type="RefSeq" id="WP_131911058.1">
    <property type="nucleotide sequence ID" value="NZ_OU594967.1"/>
</dbReference>
<evidence type="ECO:0000313" key="6">
    <source>
        <dbReference type="EMBL" id="TCK63299.1"/>
    </source>
</evidence>
<dbReference type="SUPFAM" id="SSF46785">
    <property type="entry name" value="Winged helix' DNA-binding domain"/>
    <property type="match status" value="1"/>
</dbReference>
<protein>
    <submittedName>
        <fullName evidence="6">DNA-binding transcriptional LysR family regulator</fullName>
    </submittedName>
</protein>
<evidence type="ECO:0000256" key="2">
    <source>
        <dbReference type="ARBA" id="ARBA00023015"/>
    </source>
</evidence>
<accession>A0A4R1KIP8</accession>
<dbReference type="PANTHER" id="PTHR30126">
    <property type="entry name" value="HTH-TYPE TRANSCRIPTIONAL REGULATOR"/>
    <property type="match status" value="1"/>
</dbReference>
<dbReference type="Pfam" id="PF03466">
    <property type="entry name" value="LysR_substrate"/>
    <property type="match status" value="1"/>
</dbReference>
<name>A0A4R1KIP8_9GAMM</name>
<proteinExistence type="inferred from homology"/>
<keyword evidence="7" id="KW-1185">Reference proteome</keyword>
<dbReference type="PROSITE" id="PS50931">
    <property type="entry name" value="HTH_LYSR"/>
    <property type="match status" value="1"/>
</dbReference>